<dbReference type="PATRIC" id="fig|1195236.3.peg.3911"/>
<evidence type="ECO:0000313" key="2">
    <source>
        <dbReference type="EMBL" id="EMS70540.1"/>
    </source>
</evidence>
<dbReference type="PANTHER" id="PTHR40078:SF1">
    <property type="entry name" value="INTEGRAL MEMBRANE PROTEIN"/>
    <property type="match status" value="1"/>
</dbReference>
<dbReference type="eggNOG" id="COG2364">
    <property type="taxonomic scope" value="Bacteria"/>
</dbReference>
<dbReference type="InterPro" id="IPR038750">
    <property type="entry name" value="YczE/YyaS-like"/>
</dbReference>
<dbReference type="AlphaFoldDB" id="S0FGG8"/>
<name>S0FGG8_RUMCE</name>
<dbReference type="Pfam" id="PF19700">
    <property type="entry name" value="DUF6198"/>
    <property type="match status" value="1"/>
</dbReference>
<evidence type="ECO:0000256" key="1">
    <source>
        <dbReference type="SAM" id="Phobius"/>
    </source>
</evidence>
<feature type="transmembrane region" description="Helical" evidence="1">
    <location>
        <begin position="48"/>
        <end position="68"/>
    </location>
</feature>
<dbReference type="RefSeq" id="WP_004628123.1">
    <property type="nucleotide sequence ID" value="NZ_AORV01000052.1"/>
</dbReference>
<dbReference type="Proteomes" id="UP000014155">
    <property type="component" value="Unassembled WGS sequence"/>
</dbReference>
<organism evidence="2 3">
    <name type="scientific">Ruminiclostridium cellobioparum subsp. termitidis CT1112</name>
    <dbReference type="NCBI Taxonomy" id="1195236"/>
    <lineage>
        <taxon>Bacteria</taxon>
        <taxon>Bacillati</taxon>
        <taxon>Bacillota</taxon>
        <taxon>Clostridia</taxon>
        <taxon>Eubacteriales</taxon>
        <taxon>Oscillospiraceae</taxon>
        <taxon>Ruminiclostridium</taxon>
    </lineage>
</organism>
<keyword evidence="1" id="KW-0812">Transmembrane</keyword>
<accession>S0FGG8</accession>
<gene>
    <name evidence="2" type="ORF">CTER_3693</name>
</gene>
<keyword evidence="3" id="KW-1185">Reference proteome</keyword>
<feature type="transmembrane region" description="Helical" evidence="1">
    <location>
        <begin position="7"/>
        <end position="28"/>
    </location>
</feature>
<dbReference type="PANTHER" id="PTHR40078">
    <property type="entry name" value="INTEGRAL MEMBRANE PROTEIN-RELATED"/>
    <property type="match status" value="1"/>
</dbReference>
<protein>
    <submittedName>
        <fullName evidence="2">Putative membrane protein</fullName>
    </submittedName>
</protein>
<keyword evidence="1" id="KW-0472">Membrane</keyword>
<dbReference type="STRING" id="1195236.CTER_3693"/>
<comment type="caution">
    <text evidence="2">The sequence shown here is derived from an EMBL/GenBank/DDBJ whole genome shotgun (WGS) entry which is preliminary data.</text>
</comment>
<evidence type="ECO:0000313" key="3">
    <source>
        <dbReference type="Proteomes" id="UP000014155"/>
    </source>
</evidence>
<proteinExistence type="predicted"/>
<reference evidence="2 3" key="1">
    <citation type="journal article" date="2013" name="Genome Announc.">
        <title>Draft Genome Sequence of the Cellulolytic, Mesophilic, Anaerobic Bacterium Clostridium termitidis Strain CT1112 (DSM 5398).</title>
        <authorList>
            <person name="Lal S."/>
            <person name="Ramachandran U."/>
            <person name="Zhang X."/>
            <person name="Munir R."/>
            <person name="Sparling R."/>
            <person name="Levin D.B."/>
        </authorList>
    </citation>
    <scope>NUCLEOTIDE SEQUENCE [LARGE SCALE GENOMIC DNA]</scope>
    <source>
        <strain evidence="2 3">CT1112</strain>
    </source>
</reference>
<feature type="transmembrane region" description="Helical" evidence="1">
    <location>
        <begin position="106"/>
        <end position="126"/>
    </location>
</feature>
<sequence length="206" mass="22988">MSEKYRRVVMTVFGVLTAGFSVGMFNFSAFGMDPFQVLAHGISMHMPLGYGTFYSILNLLMLIVIFFVDRRKIGLGTFINIFLLGYVVQFSSWLFDSWMPNPSLGIKLLFLIIAVVIMCFGSSLYFTGDLGVSTYDAVALILSEKKVARFQFCRIGSDFICTVCGYLFGATVGIGTLITAFFMGPVIAVFNRKVAIPLRYGRNREE</sequence>
<keyword evidence="1" id="KW-1133">Transmembrane helix</keyword>
<feature type="transmembrane region" description="Helical" evidence="1">
    <location>
        <begin position="75"/>
        <end position="94"/>
    </location>
</feature>
<dbReference type="EMBL" id="AORV01000052">
    <property type="protein sequence ID" value="EMS70540.1"/>
    <property type="molecule type" value="Genomic_DNA"/>
</dbReference>